<evidence type="ECO:0000313" key="5">
    <source>
        <dbReference type="EMBL" id="WEB38333.1"/>
    </source>
</evidence>
<feature type="domain" description="PucR C-terminal helix-turn-helix" evidence="2">
    <location>
        <begin position="332"/>
        <end position="389"/>
    </location>
</feature>
<dbReference type="InterPro" id="IPR051448">
    <property type="entry name" value="CdaR-like_regulators"/>
</dbReference>
<dbReference type="EMBL" id="CP095749">
    <property type="protein sequence ID" value="WEB38333.1"/>
    <property type="molecule type" value="Genomic_DNA"/>
</dbReference>
<protein>
    <submittedName>
        <fullName evidence="5">Helix-turn-helix domain-containing protein</fullName>
    </submittedName>
</protein>
<sequence>MSRNPDALAEIAPIAASLLTRTEELGARMARYIRAQVPYYRGDEHIPFAELTASCRRNCELVLQQLVDGRDGDMAPARETGRERARQGTPLAELLHAYRVGSEILWSAIATEARSAQGLTTETIMALAAWWVNGGLAASASDAYREEVSELVLQRERERSAMVEALFTGLLADRTPLWDAADVLGLPTGGPYVVVAAEVPGPGREALPGVEARLRAEQLRSAWRLLPDLQVGVVAVPHPEADDAVLRVLERSLAAHVGISPAYRDLRETPKALRLARLALTDARGRPATGIARFDNSPAALLVAAAPDEAGRIARAALDGVLRLPADERDRLLETLECWFAAAGSTVDAAELLYCHRNTVRYRLRRLEELTGRSLRDPRAVADLAVALHGLRLTPGE</sequence>
<gene>
    <name evidence="5" type="ORF">MOV08_02775</name>
</gene>
<dbReference type="RefSeq" id="WP_275306029.1">
    <property type="nucleotide sequence ID" value="NZ_CP095749.1"/>
</dbReference>
<evidence type="ECO:0000313" key="6">
    <source>
        <dbReference type="Proteomes" id="UP001218629"/>
    </source>
</evidence>
<comment type="similarity">
    <text evidence="1">Belongs to the CdaR family.</text>
</comment>
<evidence type="ECO:0000259" key="4">
    <source>
        <dbReference type="Pfam" id="PF17853"/>
    </source>
</evidence>
<dbReference type="InterPro" id="IPR025751">
    <property type="entry name" value="RsbRD_N_dom"/>
</dbReference>
<accession>A0ABY8A089</accession>
<organism evidence="5 6">
    <name type="scientific">Streptomyces yunnanensis</name>
    <dbReference type="NCBI Taxonomy" id="156453"/>
    <lineage>
        <taxon>Bacteria</taxon>
        <taxon>Bacillati</taxon>
        <taxon>Actinomycetota</taxon>
        <taxon>Actinomycetes</taxon>
        <taxon>Kitasatosporales</taxon>
        <taxon>Streptomycetaceae</taxon>
        <taxon>Streptomyces</taxon>
    </lineage>
</organism>
<dbReference type="InterPro" id="IPR025736">
    <property type="entry name" value="PucR_C-HTH_dom"/>
</dbReference>
<dbReference type="Gene3D" id="1.10.10.2840">
    <property type="entry name" value="PucR C-terminal helix-turn-helix domain"/>
    <property type="match status" value="1"/>
</dbReference>
<dbReference type="PANTHER" id="PTHR33744:SF1">
    <property type="entry name" value="DNA-BINDING TRANSCRIPTIONAL ACTIVATOR ADER"/>
    <property type="match status" value="1"/>
</dbReference>
<dbReference type="Pfam" id="PF13556">
    <property type="entry name" value="HTH_30"/>
    <property type="match status" value="1"/>
</dbReference>
<keyword evidence="6" id="KW-1185">Reference proteome</keyword>
<dbReference type="Pfam" id="PF14361">
    <property type="entry name" value="RsbRD_N"/>
    <property type="match status" value="1"/>
</dbReference>
<evidence type="ECO:0000256" key="1">
    <source>
        <dbReference type="ARBA" id="ARBA00006754"/>
    </source>
</evidence>
<reference evidence="5 6" key="1">
    <citation type="submission" date="2022-03" db="EMBL/GenBank/DDBJ databases">
        <title>Streptomyces yunnanensis P86,complete genome.</title>
        <authorList>
            <person name="Chen S."/>
            <person name="Zhang Q."/>
        </authorList>
    </citation>
    <scope>NUCLEOTIDE SEQUENCE [LARGE SCALE GENOMIC DNA]</scope>
    <source>
        <strain evidence="5 6">P86</strain>
    </source>
</reference>
<dbReference type="Proteomes" id="UP001218629">
    <property type="component" value="Chromosome"/>
</dbReference>
<feature type="domain" description="RsbT co-antagonist protein RsbRD N-terminal" evidence="3">
    <location>
        <begin position="23"/>
        <end position="159"/>
    </location>
</feature>
<evidence type="ECO:0000259" key="3">
    <source>
        <dbReference type="Pfam" id="PF14361"/>
    </source>
</evidence>
<name>A0ABY8A089_9ACTN</name>
<evidence type="ECO:0000259" key="2">
    <source>
        <dbReference type="Pfam" id="PF13556"/>
    </source>
</evidence>
<dbReference type="InterPro" id="IPR042070">
    <property type="entry name" value="PucR_C-HTH_sf"/>
</dbReference>
<dbReference type="PANTHER" id="PTHR33744">
    <property type="entry name" value="CARBOHYDRATE DIACID REGULATOR"/>
    <property type="match status" value="1"/>
</dbReference>
<feature type="domain" description="CdaR GGDEF-like" evidence="4">
    <location>
        <begin position="173"/>
        <end position="280"/>
    </location>
</feature>
<dbReference type="InterPro" id="IPR041522">
    <property type="entry name" value="CdaR_GGDEF"/>
</dbReference>
<proteinExistence type="inferred from homology"/>
<dbReference type="Pfam" id="PF17853">
    <property type="entry name" value="GGDEF_2"/>
    <property type="match status" value="1"/>
</dbReference>